<evidence type="ECO:0000256" key="1">
    <source>
        <dbReference type="ARBA" id="ARBA00006089"/>
    </source>
</evidence>
<feature type="binding site" evidence="9">
    <location>
        <position position="143"/>
    </location>
    <ligand>
        <name>Ca(2+)</name>
        <dbReference type="ChEBI" id="CHEBI:29108"/>
        <label>1</label>
    </ligand>
</feature>
<dbReference type="Pfam" id="PF00141">
    <property type="entry name" value="peroxidase"/>
    <property type="match status" value="1"/>
</dbReference>
<feature type="binding site" evidence="9">
    <location>
        <position position="141"/>
    </location>
    <ligand>
        <name>Ca(2+)</name>
        <dbReference type="ChEBI" id="CHEBI:29108"/>
        <label>1</label>
    </ligand>
</feature>
<feature type="disulfide bond" evidence="11">
    <location>
        <begin position="113"/>
        <end position="195"/>
    </location>
</feature>
<dbReference type="SUPFAM" id="SSF48113">
    <property type="entry name" value="Heme-dependent peroxidases"/>
    <property type="match status" value="1"/>
</dbReference>
<keyword evidence="6 9" id="KW-0408">Iron</keyword>
<protein>
    <recommendedName>
        <fullName evidence="12">Peroxidase</fullName>
        <ecNumber evidence="12">1.11.1.-</ecNumber>
    </recommendedName>
</protein>
<organism evidence="14 15">
    <name type="scientific">Echria macrotheca</name>
    <dbReference type="NCBI Taxonomy" id="438768"/>
    <lineage>
        <taxon>Eukaryota</taxon>
        <taxon>Fungi</taxon>
        <taxon>Dikarya</taxon>
        <taxon>Ascomycota</taxon>
        <taxon>Pezizomycotina</taxon>
        <taxon>Sordariomycetes</taxon>
        <taxon>Sordariomycetidae</taxon>
        <taxon>Sordariales</taxon>
        <taxon>Schizotheciaceae</taxon>
        <taxon>Echria</taxon>
    </lineage>
</organism>
<comment type="cofactor">
    <cofactor evidence="9">
        <name>heme b</name>
        <dbReference type="ChEBI" id="CHEBI:60344"/>
    </cofactor>
    <text evidence="9">Binds 1 heme b (iron(II)-protoporphyrin IX) group per subunit.</text>
</comment>
<evidence type="ECO:0000256" key="6">
    <source>
        <dbReference type="ARBA" id="ARBA00023004"/>
    </source>
</evidence>
<dbReference type="PROSITE" id="PS00436">
    <property type="entry name" value="PEROXIDASE_2"/>
    <property type="match status" value="1"/>
</dbReference>
<feature type="binding site" evidence="9">
    <location>
        <position position="275"/>
    </location>
    <ligand>
        <name>Ca(2+)</name>
        <dbReference type="ChEBI" id="CHEBI:29108"/>
        <label>2</label>
    </ligand>
</feature>
<feature type="binding site" evidence="9">
    <location>
        <position position="251"/>
    </location>
    <ligand>
        <name>Ca(2+)</name>
        <dbReference type="ChEBI" id="CHEBI:29108"/>
        <label>2</label>
    </ligand>
</feature>
<feature type="binding site" evidence="9">
    <location>
        <position position="268"/>
    </location>
    <ligand>
        <name>Ca(2+)</name>
        <dbReference type="ChEBI" id="CHEBI:29108"/>
        <label>2</label>
    </ligand>
</feature>
<dbReference type="InterPro" id="IPR019794">
    <property type="entry name" value="Peroxidases_AS"/>
</dbReference>
<dbReference type="InterPro" id="IPR010255">
    <property type="entry name" value="Haem_peroxidase_sf"/>
</dbReference>
<sequence length="354" mass="37217">MKAAFILTALIGSGLAHPGMDGVLSELRKRQFQPSTGLLGDLKTLPDSGLSTTGKAIKAILQGTGNPIDTATTYTAPSGGKDAAACKADRCCIWKYIANDMRTAMFDASSGTCTDIARGAIRLGFHDAAAWNTSIAGGGADGSILLSGSEMSRTENLALASVGTQMQTWFNTYKSYGISMADLIQLGAKVGAGSCPGGPRIRFFIGRTDNPNPAPTGLLPPPFFTAQQLIDNFGNKTIGPGGLVALLGAHTASKQTQVDTTKIGAPQDSTPGKWDQKYFVETLDANAPSTIVKFQSDINVATSPATSPIWQQFLSNKSAWDKAYAAEYIRMSLLGFQDINGMAECTKVMPSVLT</sequence>
<feature type="domain" description="Plant heme peroxidase family profile" evidence="13">
    <location>
        <begin position="139"/>
        <end position="251"/>
    </location>
</feature>
<feature type="binding site" evidence="9">
    <location>
        <position position="127"/>
    </location>
    <ligand>
        <name>Ca(2+)</name>
        <dbReference type="ChEBI" id="CHEBI:29108"/>
        <label>1</label>
    </ligand>
</feature>
<dbReference type="Gene3D" id="1.10.520.10">
    <property type="match status" value="1"/>
</dbReference>
<dbReference type="Gene3D" id="1.10.420.10">
    <property type="entry name" value="Peroxidase, domain 2"/>
    <property type="match status" value="1"/>
</dbReference>
<evidence type="ECO:0000256" key="12">
    <source>
        <dbReference type="RuleBase" id="RU363051"/>
    </source>
</evidence>
<dbReference type="EC" id="1.11.1.-" evidence="12"/>
<feature type="active site" description="Proton acceptor" evidence="8">
    <location>
        <position position="126"/>
    </location>
</feature>
<keyword evidence="9 12" id="KW-0106">Calcium</keyword>
<evidence type="ECO:0000259" key="13">
    <source>
        <dbReference type="PROSITE" id="PS50873"/>
    </source>
</evidence>
<evidence type="ECO:0000256" key="7">
    <source>
        <dbReference type="ARBA" id="ARBA00023180"/>
    </source>
</evidence>
<dbReference type="InterPro" id="IPR001621">
    <property type="entry name" value="Ligninase"/>
</dbReference>
<keyword evidence="4 9" id="KW-0479">Metal-binding</keyword>
<comment type="cofactor">
    <cofactor evidence="9 12">
        <name>Ca(2+)</name>
        <dbReference type="ChEBI" id="CHEBI:29108"/>
    </cofactor>
    <text evidence="9 12">Binds 2 calcium ions per subunit.</text>
</comment>
<dbReference type="PRINTS" id="PR00462">
    <property type="entry name" value="LIGNINASE"/>
</dbReference>
<dbReference type="GO" id="GO:0020037">
    <property type="term" value="F:heme binding"/>
    <property type="evidence" value="ECO:0007669"/>
    <property type="project" value="UniProtKB-UniRule"/>
</dbReference>
<keyword evidence="3 9" id="KW-0349">Heme</keyword>
<dbReference type="InterPro" id="IPR002016">
    <property type="entry name" value="Haem_peroxidase"/>
</dbReference>
<keyword evidence="7" id="KW-0325">Glycoprotein</keyword>
<dbReference type="GO" id="GO:0000302">
    <property type="term" value="P:response to reactive oxygen species"/>
    <property type="evidence" value="ECO:0007669"/>
    <property type="project" value="TreeGrafter"/>
</dbReference>
<feature type="disulfide bond" evidence="11">
    <location>
        <begin position="91"/>
        <end position="345"/>
    </location>
</feature>
<name>A0AAJ0BAA3_9PEZI</name>
<comment type="caution">
    <text evidence="14">The sequence shown here is derived from an EMBL/GenBank/DDBJ whole genome shotgun (WGS) entry which is preliminary data.</text>
</comment>
<evidence type="ECO:0000256" key="2">
    <source>
        <dbReference type="ARBA" id="ARBA00022559"/>
    </source>
</evidence>
<keyword evidence="12" id="KW-0732">Signal</keyword>
<dbReference type="GO" id="GO:0034599">
    <property type="term" value="P:cellular response to oxidative stress"/>
    <property type="evidence" value="ECO:0007669"/>
    <property type="project" value="InterPro"/>
</dbReference>
<evidence type="ECO:0000313" key="15">
    <source>
        <dbReference type="Proteomes" id="UP001239445"/>
    </source>
</evidence>
<evidence type="ECO:0000256" key="9">
    <source>
        <dbReference type="PIRSR" id="PIRSR601621-2"/>
    </source>
</evidence>
<dbReference type="EMBL" id="MU839837">
    <property type="protein sequence ID" value="KAK1753634.1"/>
    <property type="molecule type" value="Genomic_DNA"/>
</dbReference>
<evidence type="ECO:0000256" key="3">
    <source>
        <dbReference type="ARBA" id="ARBA00022617"/>
    </source>
</evidence>
<keyword evidence="15" id="KW-1185">Reference proteome</keyword>
<evidence type="ECO:0000256" key="10">
    <source>
        <dbReference type="PIRSR" id="PIRSR601621-3"/>
    </source>
</evidence>
<feature type="binding site" evidence="9">
    <location>
        <position position="270"/>
    </location>
    <ligand>
        <name>Ca(2+)</name>
        <dbReference type="ChEBI" id="CHEBI:29108"/>
        <label>2</label>
    </ligand>
</feature>
<evidence type="ECO:0000313" key="14">
    <source>
        <dbReference type="EMBL" id="KAK1753634.1"/>
    </source>
</evidence>
<evidence type="ECO:0000256" key="11">
    <source>
        <dbReference type="PIRSR" id="PIRSR601621-4"/>
    </source>
</evidence>
<proteinExistence type="inferred from homology"/>
<gene>
    <name evidence="14" type="ORF">QBC47DRAFT_430462</name>
</gene>
<evidence type="ECO:0000256" key="5">
    <source>
        <dbReference type="ARBA" id="ARBA00023002"/>
    </source>
</evidence>
<evidence type="ECO:0000256" key="8">
    <source>
        <dbReference type="PIRSR" id="PIRSR601621-1"/>
    </source>
</evidence>
<dbReference type="GO" id="GO:0046872">
    <property type="term" value="F:metal ion binding"/>
    <property type="evidence" value="ECO:0007669"/>
    <property type="project" value="UniProtKB-UniRule"/>
</dbReference>
<comment type="similarity">
    <text evidence="1 12">Belongs to the peroxidase family. Ligninase subfamily.</text>
</comment>
<keyword evidence="11" id="KW-1015">Disulfide bond</keyword>
<feature type="chain" id="PRO_5042314748" description="Peroxidase" evidence="12">
    <location>
        <begin position="17"/>
        <end position="354"/>
    </location>
</feature>
<feature type="binding site" description="axial binding residue" evidence="9">
    <location>
        <position position="250"/>
    </location>
    <ligand>
        <name>heme b</name>
        <dbReference type="ChEBI" id="CHEBI:60344"/>
    </ligand>
    <ligandPart>
        <name>Fe</name>
        <dbReference type="ChEBI" id="CHEBI:18248"/>
    </ligandPart>
</feature>
<dbReference type="PROSITE" id="PS50873">
    <property type="entry name" value="PEROXIDASE_4"/>
    <property type="match status" value="1"/>
</dbReference>
<dbReference type="PANTHER" id="PTHR31356">
    <property type="entry name" value="THYLAKOID LUMENAL 29 KDA PROTEIN, CHLOROPLASTIC-RELATED"/>
    <property type="match status" value="1"/>
</dbReference>
<dbReference type="Proteomes" id="UP001239445">
    <property type="component" value="Unassembled WGS sequence"/>
</dbReference>
<dbReference type="GO" id="GO:0004601">
    <property type="term" value="F:peroxidase activity"/>
    <property type="evidence" value="ECO:0007669"/>
    <property type="project" value="UniProtKB-KW"/>
</dbReference>
<evidence type="ECO:0000256" key="4">
    <source>
        <dbReference type="ARBA" id="ARBA00022723"/>
    </source>
</evidence>
<keyword evidence="2 12" id="KW-0575">Peroxidase</keyword>
<reference evidence="14" key="1">
    <citation type="submission" date="2023-06" db="EMBL/GenBank/DDBJ databases">
        <title>Genome-scale phylogeny and comparative genomics of the fungal order Sordariales.</title>
        <authorList>
            <consortium name="Lawrence Berkeley National Laboratory"/>
            <person name="Hensen N."/>
            <person name="Bonometti L."/>
            <person name="Westerberg I."/>
            <person name="Brannstrom I.O."/>
            <person name="Guillou S."/>
            <person name="Cros-Aarteil S."/>
            <person name="Calhoun S."/>
            <person name="Haridas S."/>
            <person name="Kuo A."/>
            <person name="Mondo S."/>
            <person name="Pangilinan J."/>
            <person name="Riley R."/>
            <person name="Labutti K."/>
            <person name="Andreopoulos B."/>
            <person name="Lipzen A."/>
            <person name="Chen C."/>
            <person name="Yanf M."/>
            <person name="Daum C."/>
            <person name="Ng V."/>
            <person name="Clum A."/>
            <person name="Steindorff A."/>
            <person name="Ohm R."/>
            <person name="Martin F."/>
            <person name="Silar P."/>
            <person name="Natvig D."/>
            <person name="Lalanne C."/>
            <person name="Gautier V."/>
            <person name="Ament-Velasquez S.L."/>
            <person name="Kruys A."/>
            <person name="Hutchinson M.I."/>
            <person name="Powell A.J."/>
            <person name="Barry K."/>
            <person name="Miller A.N."/>
            <person name="Grigoriev I.V."/>
            <person name="Debuchy R."/>
            <person name="Gladieux P."/>
            <person name="Thoren M.H."/>
            <person name="Johannesson H."/>
        </authorList>
    </citation>
    <scope>NUCLEOTIDE SEQUENCE</scope>
    <source>
        <strain evidence="14">PSN4</strain>
    </source>
</reference>
<dbReference type="AlphaFoldDB" id="A0AAJ0BAA3"/>
<feature type="site" description="Transition state stabilizer" evidence="10">
    <location>
        <position position="122"/>
    </location>
</feature>
<dbReference type="GO" id="GO:0042744">
    <property type="term" value="P:hydrogen peroxide catabolic process"/>
    <property type="evidence" value="ECO:0007669"/>
    <property type="project" value="TreeGrafter"/>
</dbReference>
<dbReference type="PRINTS" id="PR00458">
    <property type="entry name" value="PEROXIDASE"/>
</dbReference>
<dbReference type="InterPro" id="IPR044831">
    <property type="entry name" value="Ccp1-like"/>
</dbReference>
<dbReference type="PANTHER" id="PTHR31356:SF66">
    <property type="entry name" value="CATALASE-PEROXIDASE"/>
    <property type="match status" value="1"/>
</dbReference>
<accession>A0AAJ0BAA3</accession>
<feature type="binding site" evidence="9">
    <location>
        <position position="139"/>
    </location>
    <ligand>
        <name>Ca(2+)</name>
        <dbReference type="ChEBI" id="CHEBI:29108"/>
        <label>1</label>
    </ligand>
</feature>
<feature type="signal peptide" evidence="12">
    <location>
        <begin position="1"/>
        <end position="16"/>
    </location>
</feature>
<keyword evidence="5 12" id="KW-0560">Oxidoreductase</keyword>